<evidence type="ECO:0000259" key="4">
    <source>
        <dbReference type="PROSITE" id="PS51034"/>
    </source>
</evidence>
<dbReference type="Ensembl" id="ENSLLET00000002111.1">
    <property type="protein sequence ID" value="ENSLLEP00000002023.1"/>
    <property type="gene ID" value="ENSLLEG00000001308.1"/>
</dbReference>
<keyword evidence="2" id="KW-1015">Disulfide bond</keyword>
<dbReference type="PANTHER" id="PTHR14002">
    <property type="entry name" value="ENDOGLIN/TGF-BETA RECEPTOR TYPE III"/>
    <property type="match status" value="1"/>
</dbReference>
<dbReference type="AlphaFoldDB" id="A0A8C5P6Q9"/>
<evidence type="ECO:0000256" key="3">
    <source>
        <dbReference type="SAM" id="SignalP"/>
    </source>
</evidence>
<dbReference type="InterPro" id="IPR055355">
    <property type="entry name" value="ZP-C"/>
</dbReference>
<evidence type="ECO:0000256" key="2">
    <source>
        <dbReference type="ARBA" id="ARBA00023157"/>
    </source>
</evidence>
<dbReference type="InterPro" id="IPR055356">
    <property type="entry name" value="ZP-N"/>
</dbReference>
<evidence type="ECO:0000313" key="6">
    <source>
        <dbReference type="Proteomes" id="UP000694569"/>
    </source>
</evidence>
<dbReference type="GeneTree" id="ENSGT00940000156038"/>
<reference evidence="5" key="2">
    <citation type="submission" date="2025-09" db="UniProtKB">
        <authorList>
            <consortium name="Ensembl"/>
        </authorList>
    </citation>
    <scope>IDENTIFICATION</scope>
</reference>
<reference evidence="5" key="1">
    <citation type="submission" date="2025-08" db="UniProtKB">
        <authorList>
            <consortium name="Ensembl"/>
        </authorList>
    </citation>
    <scope>IDENTIFICATION</scope>
</reference>
<dbReference type="InterPro" id="IPR001507">
    <property type="entry name" value="ZP_dom"/>
</dbReference>
<dbReference type="OrthoDB" id="10063988at2759"/>
<proteinExistence type="predicted"/>
<dbReference type="PROSITE" id="PS51034">
    <property type="entry name" value="ZP_2"/>
    <property type="match status" value="1"/>
</dbReference>
<keyword evidence="6" id="KW-1185">Reference proteome</keyword>
<sequence length="361" mass="38788">MYIKDELVIFFFLLVLRASAQCASDEKTDAINGCICNTALYTSKATPPPTVTECNGGNMKIYIPKCQLERSKFNSSDLHLITNTATNCLGQREVVNNTSTMVLSSALSSGACGNIATANQTHITYSNTLHISPSKSLLITRSNFKVNFSCTYPLKTSIALNSTLNPVIGLVIIDVPGLHGNGKFTVTMQAFTNEDFTGPVTDQTPLKVEDNIYISVIIYDLDANNFALKVTGIFASPTPDSTTQYDLLKNGCPATGDAEGLVSVRQNGNGTEARFAMKVFKITSSDFVNLSANVTICNGTCVQDCSLRSLASEYSSAGSAIITLPLTAEGKTDFSSSTLDRYSLPFTLSSLLLSLLFVKLM</sequence>
<dbReference type="Pfam" id="PF23344">
    <property type="entry name" value="ZP-N"/>
    <property type="match status" value="1"/>
</dbReference>
<feature type="chain" id="PRO_5034375389" description="ZP domain-containing protein" evidence="3">
    <location>
        <begin position="23"/>
        <end position="361"/>
    </location>
</feature>
<evidence type="ECO:0000256" key="1">
    <source>
        <dbReference type="ARBA" id="ARBA00022729"/>
    </source>
</evidence>
<feature type="signal peptide" evidence="3">
    <location>
        <begin position="1"/>
        <end position="22"/>
    </location>
</feature>
<dbReference type="InterPro" id="IPR042235">
    <property type="entry name" value="ZP-C_dom"/>
</dbReference>
<dbReference type="PANTHER" id="PTHR14002:SF51">
    <property type="entry name" value="THYROID HORMONE DOWN-REGULATED PROTEIN (GENE 17)"/>
    <property type="match status" value="1"/>
</dbReference>
<name>A0A8C5P6Q9_9ANUR</name>
<dbReference type="Gene3D" id="2.60.40.4100">
    <property type="entry name" value="Zona pellucida, ZP-C domain"/>
    <property type="match status" value="1"/>
</dbReference>
<dbReference type="Pfam" id="PF00100">
    <property type="entry name" value="Zona_pellucida"/>
    <property type="match status" value="1"/>
</dbReference>
<dbReference type="Gene3D" id="2.60.40.3210">
    <property type="entry name" value="Zona pellucida, ZP-N domain"/>
    <property type="match status" value="1"/>
</dbReference>
<feature type="domain" description="ZP" evidence="4">
    <location>
        <begin position="53"/>
        <end position="312"/>
    </location>
</feature>
<organism evidence="5 6">
    <name type="scientific">Leptobrachium leishanense</name>
    <name type="common">Leishan spiny toad</name>
    <dbReference type="NCBI Taxonomy" id="445787"/>
    <lineage>
        <taxon>Eukaryota</taxon>
        <taxon>Metazoa</taxon>
        <taxon>Chordata</taxon>
        <taxon>Craniata</taxon>
        <taxon>Vertebrata</taxon>
        <taxon>Euteleostomi</taxon>
        <taxon>Amphibia</taxon>
        <taxon>Batrachia</taxon>
        <taxon>Anura</taxon>
        <taxon>Pelobatoidea</taxon>
        <taxon>Megophryidae</taxon>
        <taxon>Leptobrachium</taxon>
    </lineage>
</organism>
<dbReference type="SMART" id="SM00241">
    <property type="entry name" value="ZP"/>
    <property type="match status" value="1"/>
</dbReference>
<evidence type="ECO:0000313" key="5">
    <source>
        <dbReference type="Ensembl" id="ENSLLEP00000002023.1"/>
    </source>
</evidence>
<dbReference type="Proteomes" id="UP000694569">
    <property type="component" value="Unplaced"/>
</dbReference>
<accession>A0A8C5P6Q9</accession>
<protein>
    <recommendedName>
        <fullName evidence="4">ZP domain-containing protein</fullName>
    </recommendedName>
</protein>
<keyword evidence="1 3" id="KW-0732">Signal</keyword>